<dbReference type="HAMAP" id="MF_00528">
    <property type="entry name" value="Maf"/>
    <property type="match status" value="1"/>
</dbReference>
<evidence type="ECO:0000313" key="7">
    <source>
        <dbReference type="Proteomes" id="UP000295724"/>
    </source>
</evidence>
<dbReference type="RefSeq" id="WP_162846878.1">
    <property type="nucleotide sequence ID" value="NZ_NIHB01000004.1"/>
</dbReference>
<feature type="site" description="Important for substrate specificity" evidence="5">
    <location>
        <position position="16"/>
    </location>
</feature>
<dbReference type="PIRSF" id="PIRSF006305">
    <property type="entry name" value="Maf"/>
    <property type="match status" value="1"/>
</dbReference>
<dbReference type="CDD" id="cd00555">
    <property type="entry name" value="Maf"/>
    <property type="match status" value="1"/>
</dbReference>
<dbReference type="SUPFAM" id="SSF52972">
    <property type="entry name" value="ITPase-like"/>
    <property type="match status" value="1"/>
</dbReference>
<dbReference type="Proteomes" id="UP000295724">
    <property type="component" value="Unassembled WGS sequence"/>
</dbReference>
<gene>
    <name evidence="6" type="ORF">C8D91_2169</name>
</gene>
<proteinExistence type="inferred from homology"/>
<dbReference type="Pfam" id="PF02545">
    <property type="entry name" value="Maf"/>
    <property type="match status" value="1"/>
</dbReference>
<comment type="caution">
    <text evidence="5">Lacks conserved residue(s) required for the propagation of feature annotation.</text>
</comment>
<comment type="function">
    <text evidence="5">Nucleoside triphosphate pyrophosphatase that hydrolyzes 7-methyl-GTP (m(7)GTP). May have a dual role in cell division arrest and in preventing the incorporation of modified nucleotides into cellular nucleic acids.</text>
</comment>
<accession>A0A4R6XJD3</accession>
<feature type="site" description="Important for substrate specificity" evidence="5">
    <location>
        <position position="74"/>
    </location>
</feature>
<dbReference type="PANTHER" id="PTHR43213">
    <property type="entry name" value="BIFUNCTIONAL DTTP/UTP PYROPHOSPHATASE/METHYLTRANSFERASE PROTEIN-RELATED"/>
    <property type="match status" value="1"/>
</dbReference>
<evidence type="ECO:0000256" key="1">
    <source>
        <dbReference type="ARBA" id="ARBA00004496"/>
    </source>
</evidence>
<comment type="subcellular location">
    <subcellularLocation>
        <location evidence="1 5">Cytoplasm</location>
    </subcellularLocation>
</comment>
<evidence type="ECO:0000256" key="5">
    <source>
        <dbReference type="HAMAP-Rule" id="MF_00528"/>
    </source>
</evidence>
<comment type="catalytic activity">
    <reaction evidence="5">
        <text>N(7)-methyl-GTP + H2O = N(7)-methyl-GMP + diphosphate + H(+)</text>
        <dbReference type="Rhea" id="RHEA:58744"/>
        <dbReference type="ChEBI" id="CHEBI:15377"/>
        <dbReference type="ChEBI" id="CHEBI:15378"/>
        <dbReference type="ChEBI" id="CHEBI:33019"/>
        <dbReference type="ChEBI" id="CHEBI:58285"/>
        <dbReference type="ChEBI" id="CHEBI:87133"/>
    </reaction>
</comment>
<sequence>MTVDHAPIVLASSSVYRQQQLQSLGLKFVAMAPDINEVAKAKELPEPLAARLACEKAQKIKALHPASCVIGSDQVCTFDGQAYGKPGGVERAIEQLQTFSNNCVEFFTALCVLSPAGEKYGYIDRTVVNFRTLNDAEILRYIEKEMPLNCAGAFKVESLGLSLFTSVTTTDPSALMGLPLIKLGEFLRLSGYQIP</sequence>
<dbReference type="EC" id="3.6.1.-" evidence="5"/>
<dbReference type="PANTHER" id="PTHR43213:SF10">
    <property type="entry name" value="7-METHYL-GTP PYROPHOSPHATASE"/>
    <property type="match status" value="1"/>
</dbReference>
<dbReference type="InterPro" id="IPR029001">
    <property type="entry name" value="ITPase-like_fam"/>
</dbReference>
<evidence type="ECO:0000256" key="4">
    <source>
        <dbReference type="ARBA" id="ARBA00023080"/>
    </source>
</evidence>
<keyword evidence="2 5" id="KW-0963">Cytoplasm</keyword>
<feature type="site" description="Important for substrate specificity" evidence="5">
    <location>
        <position position="157"/>
    </location>
</feature>
<dbReference type="InterPro" id="IPR003697">
    <property type="entry name" value="Maf-like"/>
</dbReference>
<feature type="active site" description="Proton acceptor" evidence="5">
    <location>
        <position position="73"/>
    </location>
</feature>
<dbReference type="AlphaFoldDB" id="A0A4R6XJD3"/>
<comment type="similarity">
    <text evidence="5">Belongs to the Maf family. YceF subfamily.</text>
</comment>
<keyword evidence="3 5" id="KW-0378">Hydrolase</keyword>
<organism evidence="6 7">
    <name type="scientific">Marinicella litoralis</name>
    <dbReference type="NCBI Taxonomy" id="644220"/>
    <lineage>
        <taxon>Bacteria</taxon>
        <taxon>Pseudomonadati</taxon>
        <taxon>Pseudomonadota</taxon>
        <taxon>Gammaproteobacteria</taxon>
        <taxon>Lysobacterales</taxon>
        <taxon>Marinicellaceae</taxon>
        <taxon>Marinicella</taxon>
    </lineage>
</organism>
<evidence type="ECO:0000256" key="2">
    <source>
        <dbReference type="ARBA" id="ARBA00022490"/>
    </source>
</evidence>
<dbReference type="EMBL" id="SNZB01000004">
    <property type="protein sequence ID" value="TDR19612.1"/>
    <property type="molecule type" value="Genomic_DNA"/>
</dbReference>
<comment type="caution">
    <text evidence="6">The sequence shown here is derived from an EMBL/GenBank/DDBJ whole genome shotgun (WGS) entry which is preliminary data.</text>
</comment>
<dbReference type="GO" id="GO:0009117">
    <property type="term" value="P:nucleotide metabolic process"/>
    <property type="evidence" value="ECO:0007669"/>
    <property type="project" value="UniProtKB-KW"/>
</dbReference>
<keyword evidence="4 5" id="KW-0546">Nucleotide metabolism</keyword>
<keyword evidence="7" id="KW-1185">Reference proteome</keyword>
<comment type="cofactor">
    <cofactor evidence="5">
        <name>a divalent metal cation</name>
        <dbReference type="ChEBI" id="CHEBI:60240"/>
    </cofactor>
</comment>
<dbReference type="GO" id="GO:0047429">
    <property type="term" value="F:nucleoside triphosphate diphosphatase activity"/>
    <property type="evidence" value="ECO:0007669"/>
    <property type="project" value="InterPro"/>
</dbReference>
<reference evidence="6 7" key="1">
    <citation type="submission" date="2019-03" db="EMBL/GenBank/DDBJ databases">
        <title>Genomic Encyclopedia of Type Strains, Phase IV (KMG-IV): sequencing the most valuable type-strain genomes for metagenomic binning, comparative biology and taxonomic classification.</title>
        <authorList>
            <person name="Goeker M."/>
        </authorList>
    </citation>
    <scope>NUCLEOTIDE SEQUENCE [LARGE SCALE GENOMIC DNA]</scope>
    <source>
        <strain evidence="6 7">DSM 25488</strain>
    </source>
</reference>
<dbReference type="GO" id="GO:0005737">
    <property type="term" value="C:cytoplasm"/>
    <property type="evidence" value="ECO:0007669"/>
    <property type="project" value="UniProtKB-SubCell"/>
</dbReference>
<evidence type="ECO:0000313" key="6">
    <source>
        <dbReference type="EMBL" id="TDR19612.1"/>
    </source>
</evidence>
<dbReference type="NCBIfam" id="TIGR00172">
    <property type="entry name" value="maf"/>
    <property type="match status" value="1"/>
</dbReference>
<protein>
    <recommendedName>
        <fullName evidence="5">7-methyl-GTP pyrophosphatase</fullName>
        <shortName evidence="5">m(7)GTP pyrophosphatase</shortName>
        <ecNumber evidence="5">3.6.1.-</ecNumber>
    </recommendedName>
</protein>
<name>A0A4R6XJD3_9GAMM</name>
<evidence type="ECO:0000256" key="3">
    <source>
        <dbReference type="ARBA" id="ARBA00022801"/>
    </source>
</evidence>
<dbReference type="Gene3D" id="3.90.950.10">
    <property type="match status" value="1"/>
</dbReference>